<evidence type="ECO:0000256" key="2">
    <source>
        <dbReference type="ARBA" id="ARBA00023015"/>
    </source>
</evidence>
<dbReference type="FunFam" id="1.10.10.10:FF:000001">
    <property type="entry name" value="LysR family transcriptional regulator"/>
    <property type="match status" value="1"/>
</dbReference>
<evidence type="ECO:0000259" key="5">
    <source>
        <dbReference type="PROSITE" id="PS50931"/>
    </source>
</evidence>
<evidence type="ECO:0000256" key="4">
    <source>
        <dbReference type="ARBA" id="ARBA00023163"/>
    </source>
</evidence>
<dbReference type="PRINTS" id="PR00039">
    <property type="entry name" value="HTHLYSR"/>
</dbReference>
<evidence type="ECO:0000313" key="6">
    <source>
        <dbReference type="EMBL" id="QQB14625.1"/>
    </source>
</evidence>
<dbReference type="AlphaFoldDB" id="A0A7T3ZZL3"/>
<dbReference type="Proteomes" id="UP000595374">
    <property type="component" value="Chromosome"/>
</dbReference>
<dbReference type="InterPro" id="IPR036388">
    <property type="entry name" value="WH-like_DNA-bd_sf"/>
</dbReference>
<gene>
    <name evidence="6" type="ORF">I6H47_01090</name>
</gene>
<dbReference type="PROSITE" id="PS50931">
    <property type="entry name" value="HTH_LYSR"/>
    <property type="match status" value="1"/>
</dbReference>
<dbReference type="Pfam" id="PF00126">
    <property type="entry name" value="HTH_1"/>
    <property type="match status" value="1"/>
</dbReference>
<dbReference type="GO" id="GO:0032993">
    <property type="term" value="C:protein-DNA complex"/>
    <property type="evidence" value="ECO:0007669"/>
    <property type="project" value="TreeGrafter"/>
</dbReference>
<dbReference type="InterPro" id="IPR036390">
    <property type="entry name" value="WH_DNA-bd_sf"/>
</dbReference>
<keyword evidence="4" id="KW-0804">Transcription</keyword>
<evidence type="ECO:0000256" key="1">
    <source>
        <dbReference type="ARBA" id="ARBA00009437"/>
    </source>
</evidence>
<keyword evidence="3" id="KW-0238">DNA-binding</keyword>
<dbReference type="SUPFAM" id="SSF53850">
    <property type="entry name" value="Periplasmic binding protein-like II"/>
    <property type="match status" value="1"/>
</dbReference>
<dbReference type="RefSeq" id="WP_198499681.1">
    <property type="nucleotide sequence ID" value="NZ_CP065989.1"/>
</dbReference>
<accession>A0A7T3ZZL3</accession>
<evidence type="ECO:0000256" key="3">
    <source>
        <dbReference type="ARBA" id="ARBA00023125"/>
    </source>
</evidence>
<dbReference type="Pfam" id="PF03466">
    <property type="entry name" value="LysR_substrate"/>
    <property type="match status" value="1"/>
</dbReference>
<feature type="domain" description="HTH lysR-type" evidence="5">
    <location>
        <begin position="1"/>
        <end position="58"/>
    </location>
</feature>
<reference evidence="6 7" key="1">
    <citation type="submission" date="2020-12" db="EMBL/GenBank/DDBJ databases">
        <title>FDA dAtabase for Regulatory Grade micrObial Sequences (FDA-ARGOS): Supporting development and validation of Infectious Disease Dx tests.</title>
        <authorList>
            <person name="Sproer C."/>
            <person name="Gronow S."/>
            <person name="Severitt S."/>
            <person name="Schroder I."/>
            <person name="Tallon L."/>
            <person name="Sadzewicz L."/>
            <person name="Zhao X."/>
            <person name="Boylan J."/>
            <person name="Ott S."/>
            <person name="Bowen H."/>
            <person name="Vavikolanu K."/>
            <person name="Mehta A."/>
            <person name="Aluvathingal J."/>
            <person name="Nadendla S."/>
            <person name="Lowell S."/>
            <person name="Myers T."/>
            <person name="Yan Y."/>
            <person name="Sichtig H."/>
        </authorList>
    </citation>
    <scope>NUCLEOTIDE SEQUENCE [LARGE SCALE GENOMIC DNA]</scope>
    <source>
        <strain evidence="6 7">FDAARGOS_990</strain>
    </source>
</reference>
<dbReference type="InterPro" id="IPR000847">
    <property type="entry name" value="LysR_HTH_N"/>
</dbReference>
<dbReference type="PANTHER" id="PTHR30346">
    <property type="entry name" value="TRANSCRIPTIONAL DUAL REGULATOR HCAR-RELATED"/>
    <property type="match status" value="1"/>
</dbReference>
<dbReference type="Gene3D" id="3.40.190.10">
    <property type="entry name" value="Periplasmic binding protein-like II"/>
    <property type="match status" value="2"/>
</dbReference>
<organism evidence="6 7">
    <name type="scientific">Brevibacterium casei</name>
    <dbReference type="NCBI Taxonomy" id="33889"/>
    <lineage>
        <taxon>Bacteria</taxon>
        <taxon>Bacillati</taxon>
        <taxon>Actinomycetota</taxon>
        <taxon>Actinomycetes</taxon>
        <taxon>Micrococcales</taxon>
        <taxon>Brevibacteriaceae</taxon>
        <taxon>Brevibacterium</taxon>
    </lineage>
</organism>
<dbReference type="EMBL" id="CP065989">
    <property type="protein sequence ID" value="QQB14625.1"/>
    <property type="molecule type" value="Genomic_DNA"/>
</dbReference>
<dbReference type="GO" id="GO:0003700">
    <property type="term" value="F:DNA-binding transcription factor activity"/>
    <property type="evidence" value="ECO:0007669"/>
    <property type="project" value="InterPro"/>
</dbReference>
<protein>
    <submittedName>
        <fullName evidence="6">LysR family transcriptional regulator</fullName>
    </submittedName>
</protein>
<keyword evidence="2" id="KW-0805">Transcription regulation</keyword>
<name>A0A7T3ZZL3_9MICO</name>
<dbReference type="SUPFAM" id="SSF46785">
    <property type="entry name" value="Winged helix' DNA-binding domain"/>
    <property type="match status" value="1"/>
</dbReference>
<evidence type="ECO:0000313" key="7">
    <source>
        <dbReference type="Proteomes" id="UP000595374"/>
    </source>
</evidence>
<comment type="similarity">
    <text evidence="1">Belongs to the LysR transcriptional regulatory family.</text>
</comment>
<dbReference type="Gene3D" id="1.10.10.10">
    <property type="entry name" value="Winged helix-like DNA-binding domain superfamily/Winged helix DNA-binding domain"/>
    <property type="match status" value="1"/>
</dbReference>
<dbReference type="PANTHER" id="PTHR30346:SF0">
    <property type="entry name" value="HCA OPERON TRANSCRIPTIONAL ACTIVATOR HCAR"/>
    <property type="match status" value="1"/>
</dbReference>
<dbReference type="GO" id="GO:0003677">
    <property type="term" value="F:DNA binding"/>
    <property type="evidence" value="ECO:0007669"/>
    <property type="project" value="UniProtKB-KW"/>
</dbReference>
<proteinExistence type="inferred from homology"/>
<sequence>MNLTRLKYFLAVVDEGSISAAAQKLHMTQPPLSQAILAFEAELGVRLLDRLPRGVAPTPAGRQLARDGARLVQWGDEIAERTRALGSGTAGVLRVASVPTFSWSRLPPLLRTFRETAPGVAVDLSDPFPARVLDLVSEGRVDIGFVATSDVDALAANFPALTMRGVATMPLAIAVPPGRANMGRAELEAAHWVIPSQIPGFPGLVEISQQLWDLLGIAPGSVQQVSTLQTALPLVAADLAVALMPLDGVGVVWGAVNTVPVPRELPPLYGVMVRSALFDPGPTLEVFLDVVDAAFAEAGAGDEAE</sequence>
<dbReference type="InterPro" id="IPR005119">
    <property type="entry name" value="LysR_subst-bd"/>
</dbReference>